<evidence type="ECO:0000259" key="1">
    <source>
        <dbReference type="Pfam" id="PF08346"/>
    </source>
</evidence>
<dbReference type="EMBL" id="NGMM01000001">
    <property type="protein sequence ID" value="OTP19156.1"/>
    <property type="molecule type" value="Genomic_DNA"/>
</dbReference>
<protein>
    <submittedName>
        <fullName evidence="2">Terminase, large subunit</fullName>
    </submittedName>
</protein>
<proteinExistence type="predicted"/>
<evidence type="ECO:0000313" key="4">
    <source>
        <dbReference type="Proteomes" id="UP000195141"/>
    </source>
</evidence>
<reference evidence="3" key="2">
    <citation type="submission" date="2017-05" db="EMBL/GenBank/DDBJ databases">
        <authorList>
            <consortium name="The Broad Institute Genomics Platform"/>
            <consortium name="The Broad Institute Genomic Center for Infectious Diseases"/>
            <person name="Earl A."/>
            <person name="Manson A."/>
            <person name="Schwartman J."/>
            <person name="Gilmore M."/>
            <person name="Abouelleil A."/>
            <person name="Cao P."/>
            <person name="Chapman S."/>
            <person name="Cusick C."/>
            <person name="Shea T."/>
            <person name="Young S."/>
            <person name="Neafsey D."/>
            <person name="Nusbaum C."/>
            <person name="Birren B."/>
        </authorList>
    </citation>
    <scope>NUCLEOTIDE SEQUENCE</scope>
    <source>
        <strain evidence="3">9E7_DIV0242</strain>
    </source>
</reference>
<reference evidence="3" key="3">
    <citation type="submission" date="2024-03" db="EMBL/GenBank/DDBJ databases">
        <title>The Genome Sequence of Enterococcus sp. DIV0242b.</title>
        <authorList>
            <consortium name="The Broad Institute Genomics Platform"/>
            <consortium name="The Broad Institute Microbial Omics Core"/>
            <consortium name="The Broad Institute Genomic Center for Infectious Diseases"/>
            <person name="Earl A."/>
            <person name="Manson A."/>
            <person name="Gilmore M."/>
            <person name="Schwartman J."/>
            <person name="Shea T."/>
            <person name="Abouelleil A."/>
            <person name="Cao P."/>
            <person name="Chapman S."/>
            <person name="Cusick C."/>
            <person name="Young S."/>
            <person name="Neafsey D."/>
            <person name="Nusbaum C."/>
            <person name="Birren B."/>
        </authorList>
    </citation>
    <scope>NUCLEOTIDE SEQUENCE</scope>
    <source>
        <strain evidence="3">9E7_DIV0242</strain>
    </source>
</reference>
<gene>
    <name evidence="3" type="ORF">A5888_000958</name>
    <name evidence="2" type="ORF">A5888_000970</name>
</gene>
<accession>A0A242KDW7</accession>
<dbReference type="Proteomes" id="UP000195141">
    <property type="component" value="Chromosome"/>
</dbReference>
<reference evidence="2" key="1">
    <citation type="submission" date="2017-05" db="EMBL/GenBank/DDBJ databases">
        <title>The Genome Sequence of Enterococcus sp. 9E7_DIV0242.</title>
        <authorList>
            <consortium name="The Broad Institute Genomics Platform"/>
            <consortium name="The Broad Institute Genomic Center for Infectious Diseases"/>
            <person name="Earl A."/>
            <person name="Manson A."/>
            <person name="Schwartman J."/>
            <person name="Gilmore M."/>
            <person name="Abouelleil A."/>
            <person name="Cao P."/>
            <person name="Chapman S."/>
            <person name="Cusick C."/>
            <person name="Shea T."/>
            <person name="Young S."/>
            <person name="Neafsey D."/>
            <person name="Nusbaum C."/>
            <person name="Birren B."/>
        </authorList>
    </citation>
    <scope>NUCLEOTIDE SEQUENCE [LARGE SCALE GENOMIC DNA]</scope>
    <source>
        <strain evidence="2">9E7_DIV0242</strain>
    </source>
</reference>
<dbReference type="PANTHER" id="PTHR36180">
    <property type="entry name" value="DNA-BINDING PROTEIN-RELATED-RELATED"/>
    <property type="match status" value="1"/>
</dbReference>
<sequence>MNEIIKVTTDENGDLLVSGRELHEGLMVKTQYTKWIERKIEKYGFIENTDFVLVSQKRPTNNPKNPFTEITDHALTIDTAKEMAMTENTQKGRDTRRYFIEIEKQHNKQQHSIPTTLAEALRLAADEAEEKERLQLENAEMKPKALFTDAVRGSTNSCLGYAMYGEGALSIDCYACASDFAQAQYSAKPFASTIMNNPILTEGTKIYRGAKGTVASVTYDYNYQGMAYQNRFIVQSKSIDNIEGSNPFLF</sequence>
<dbReference type="InterPro" id="IPR013557">
    <property type="entry name" value="AntA/B_antirep"/>
</dbReference>
<dbReference type="Pfam" id="PF08346">
    <property type="entry name" value="AntA"/>
    <property type="match status" value="1"/>
</dbReference>
<dbReference type="EMBL" id="CP147247">
    <property type="protein sequence ID" value="WYJ89239.1"/>
    <property type="molecule type" value="Genomic_DNA"/>
</dbReference>
<organism evidence="2">
    <name type="scientific">Candidatus Enterococcus clewellii</name>
    <dbReference type="NCBI Taxonomy" id="1834193"/>
    <lineage>
        <taxon>Bacteria</taxon>
        <taxon>Bacillati</taxon>
        <taxon>Bacillota</taxon>
        <taxon>Bacilli</taxon>
        <taxon>Lactobacillales</taxon>
        <taxon>Enterococcaceae</taxon>
        <taxon>Enterococcus</taxon>
    </lineage>
</organism>
<dbReference type="PANTHER" id="PTHR36180:SF1">
    <property type="entry name" value="ANTA_ANTB ANTIREPRESSOR DOMAIN-CONTAINING PROTEIN"/>
    <property type="match status" value="1"/>
</dbReference>
<evidence type="ECO:0000313" key="2">
    <source>
        <dbReference type="EMBL" id="OTP19156.1"/>
    </source>
</evidence>
<name>A0A242KDW7_9ENTE</name>
<keyword evidence="4" id="KW-1185">Reference proteome</keyword>
<feature type="domain" description="AntA/AntB antirepressor" evidence="1">
    <location>
        <begin position="17"/>
        <end position="89"/>
    </location>
</feature>
<evidence type="ECO:0000313" key="3">
    <source>
        <dbReference type="EMBL" id="WYJ89239.1"/>
    </source>
</evidence>
<dbReference type="AlphaFoldDB" id="A0A242KDW7"/>